<keyword evidence="2" id="KW-1133">Transmembrane helix</keyword>
<dbReference type="PANTHER" id="PTHR40278:SF1">
    <property type="entry name" value="DNA UTILIZATION PROTEIN HOFN"/>
    <property type="match status" value="1"/>
</dbReference>
<dbReference type="PANTHER" id="PTHR40278">
    <property type="entry name" value="DNA UTILIZATION PROTEIN HOFN"/>
    <property type="match status" value="1"/>
</dbReference>
<dbReference type="InterPro" id="IPR052534">
    <property type="entry name" value="Extracell_DNA_Util/SecSys_Comp"/>
</dbReference>
<keyword evidence="2" id="KW-0472">Membrane</keyword>
<dbReference type="RefSeq" id="WP_012548281.1">
    <property type="nucleotide sequence ID" value="NZ_VTFL01000005.1"/>
</dbReference>
<keyword evidence="1" id="KW-0175">Coiled coil</keyword>
<gene>
    <name evidence="3" type="ORF">ENU78_01010</name>
</gene>
<dbReference type="AlphaFoldDB" id="A0A7C3PPA2"/>
<dbReference type="Gene3D" id="3.30.420.40">
    <property type="match status" value="1"/>
</dbReference>
<dbReference type="OMA" id="DFWNRGL"/>
<protein>
    <submittedName>
        <fullName evidence="3">Fimbrial assembly protein</fullName>
    </submittedName>
</protein>
<sequence length="463" mass="53837">MISIQWLNGRLKMARVLKKGKSIELRDYQEMEIPQGDFWNRGLEEKNLVQEKIEKFLKENKIKDKEVILLFESKDISIRTSEYPSMSLKDLEMAILDDLEEFQAFDESYNSFTFSVITQDKNKVRSVVATIPKIIIDTWENIFKNLGLTLISLEPSFISGIRYILVSLKNRYPDGIIFIGNETTDLVFIRDRKINSVINLSVGINDFYNLNDLSSDTTFLSWQEEVVTYLNSAFYESKDKNIVIFGEDERYFKVVENFVKNISPEYKVEITEDLNISLLGTALYGETNIPKLSFVKEKVIIERELIIRSAISFLLALSLMFPLNLYLDIKIKDLDRRINYLQGEITKYNDQINNLRKEVDTQNAIVKILEGWLQERSTVSLPFLFLSDLKYMVPQNVWLTSVDIGVDKKLTIEGYSLDTEGVADFLLALSQYERIKNVKLESAILEVLQNRQIQRFEIVGYIK</sequence>
<evidence type="ECO:0000256" key="2">
    <source>
        <dbReference type="SAM" id="Phobius"/>
    </source>
</evidence>
<dbReference type="InterPro" id="IPR007813">
    <property type="entry name" value="PilN"/>
</dbReference>
<feature type="coiled-coil region" evidence="1">
    <location>
        <begin position="331"/>
        <end position="365"/>
    </location>
</feature>
<feature type="transmembrane region" description="Helical" evidence="2">
    <location>
        <begin position="305"/>
        <end position="327"/>
    </location>
</feature>
<dbReference type="EMBL" id="DTDV01000005">
    <property type="protein sequence ID" value="HGK23024.1"/>
    <property type="molecule type" value="Genomic_DNA"/>
</dbReference>
<evidence type="ECO:0000313" key="3">
    <source>
        <dbReference type="EMBL" id="HGK23024.1"/>
    </source>
</evidence>
<dbReference type="InterPro" id="IPR043129">
    <property type="entry name" value="ATPase_NBD"/>
</dbReference>
<proteinExistence type="predicted"/>
<comment type="caution">
    <text evidence="3">The sequence shown here is derived from an EMBL/GenBank/DDBJ whole genome shotgun (WGS) entry which is preliminary data.</text>
</comment>
<keyword evidence="2" id="KW-0812">Transmembrane</keyword>
<accession>A0A7C3PPA2</accession>
<dbReference type="Pfam" id="PF05137">
    <property type="entry name" value="PilN"/>
    <property type="match status" value="1"/>
</dbReference>
<organism evidence="3">
    <name type="scientific">Dictyoglomus thermophilum</name>
    <dbReference type="NCBI Taxonomy" id="14"/>
    <lineage>
        <taxon>Bacteria</taxon>
        <taxon>Pseudomonadati</taxon>
        <taxon>Dictyoglomota</taxon>
        <taxon>Dictyoglomia</taxon>
        <taxon>Dictyoglomales</taxon>
        <taxon>Dictyoglomaceae</taxon>
        <taxon>Dictyoglomus</taxon>
    </lineage>
</organism>
<name>A0A7C3PPA2_DICTH</name>
<reference evidence="3" key="1">
    <citation type="journal article" date="2020" name="mSystems">
        <title>Genome- and Community-Level Interaction Insights into Carbon Utilization and Element Cycling Functions of Hydrothermarchaeota in Hydrothermal Sediment.</title>
        <authorList>
            <person name="Zhou Z."/>
            <person name="Liu Y."/>
            <person name="Xu W."/>
            <person name="Pan J."/>
            <person name="Luo Z.H."/>
            <person name="Li M."/>
        </authorList>
    </citation>
    <scope>NUCLEOTIDE SEQUENCE [LARGE SCALE GENOMIC DNA]</scope>
    <source>
        <strain evidence="3">SpSt-70</strain>
    </source>
</reference>
<dbReference type="SUPFAM" id="SSF53067">
    <property type="entry name" value="Actin-like ATPase domain"/>
    <property type="match status" value="1"/>
</dbReference>
<evidence type="ECO:0000256" key="1">
    <source>
        <dbReference type="SAM" id="Coils"/>
    </source>
</evidence>